<reference evidence="2" key="1">
    <citation type="submission" date="2019-09" db="EMBL/GenBank/DDBJ databases">
        <title>Characterisation of the sponge microbiome using genome-centric metagenomics.</title>
        <authorList>
            <person name="Engelberts J.P."/>
            <person name="Robbins S.J."/>
            <person name="De Goeij J.M."/>
            <person name="Aranda M."/>
            <person name="Bell S.C."/>
            <person name="Webster N.S."/>
        </authorList>
    </citation>
    <scope>NUCLEOTIDE SEQUENCE</scope>
    <source>
        <strain evidence="2">SB0676_bin_10</strain>
    </source>
</reference>
<name>A0A6B1FB57_9SYNE</name>
<feature type="domain" description="Transposase DDE" evidence="1">
    <location>
        <begin position="1"/>
        <end position="47"/>
    </location>
</feature>
<accession>A0A6B1FB57</accession>
<dbReference type="AlphaFoldDB" id="A0A6B1FB57"/>
<evidence type="ECO:0000313" key="2">
    <source>
        <dbReference type="EMBL" id="MYG38153.1"/>
    </source>
</evidence>
<dbReference type="Pfam" id="PF13612">
    <property type="entry name" value="DDE_Tnp_1_3"/>
    <property type="match status" value="1"/>
</dbReference>
<evidence type="ECO:0000259" key="1">
    <source>
        <dbReference type="Pfam" id="PF13612"/>
    </source>
</evidence>
<organism evidence="2">
    <name type="scientific">Synechococcus sp. SB0676_bin_10</name>
    <dbReference type="NCBI Taxonomy" id="2604869"/>
    <lineage>
        <taxon>Bacteria</taxon>
        <taxon>Bacillati</taxon>
        <taxon>Cyanobacteriota</taxon>
        <taxon>Cyanophyceae</taxon>
        <taxon>Synechococcales</taxon>
        <taxon>Synechococcaceae</taxon>
        <taxon>Synechococcus</taxon>
    </lineage>
</organism>
<gene>
    <name evidence="2" type="ORF">F4162_03955</name>
</gene>
<comment type="caution">
    <text evidence="2">The sequence shown here is derived from an EMBL/GenBank/DDBJ whole genome shotgun (WGS) entry which is preliminary data.</text>
</comment>
<dbReference type="InterPro" id="IPR025668">
    <property type="entry name" value="Tnp_DDE_dom"/>
</dbReference>
<dbReference type="EMBL" id="VYDO01000132">
    <property type="protein sequence ID" value="MYG38153.1"/>
    <property type="molecule type" value="Genomic_DNA"/>
</dbReference>
<proteinExistence type="predicted"/>
<protein>
    <recommendedName>
        <fullName evidence="1">Transposase DDE domain-containing protein</fullName>
    </recommendedName>
</protein>
<sequence>MFADKAYLSKALLLCLWRQGLHLIAGIRCNMKNYLLPMLDKVLLRKRWQDRHTQPHGEPTQ</sequence>